<organism evidence="1 2">
    <name type="scientific">Candidatus Collierbacteria bacterium CG1_02_44_10</name>
    <dbReference type="NCBI Taxonomy" id="1805087"/>
    <lineage>
        <taxon>Bacteria</taxon>
        <taxon>Candidatus Collieribacteriota</taxon>
    </lineage>
</organism>
<comment type="caution">
    <text evidence="1">The sequence shown here is derived from an EMBL/GenBank/DDBJ whole genome shotgun (WGS) entry which is preliminary data.</text>
</comment>
<reference evidence="1 2" key="1">
    <citation type="journal article" date="2016" name="Environ. Microbiol.">
        <title>Genomic resolution of a cold subsurface aquifer community provides metabolic insights for novel microbes adapted to high CO concentrations.</title>
        <authorList>
            <person name="Probst A.J."/>
            <person name="Castelle C.J."/>
            <person name="Singh A."/>
            <person name="Brown C.T."/>
            <person name="Anantharaman K."/>
            <person name="Sharon I."/>
            <person name="Hug L.A."/>
            <person name="Burstein D."/>
            <person name="Emerson J.B."/>
            <person name="Thomas B.C."/>
            <person name="Banfield J.F."/>
        </authorList>
    </citation>
    <scope>NUCLEOTIDE SEQUENCE [LARGE SCALE GENOMIC DNA]</scope>
    <source>
        <strain evidence="1">CG1_02_44_10</strain>
    </source>
</reference>
<gene>
    <name evidence="1" type="ORF">AUJ42_01430</name>
</gene>
<sequence length="139" mass="15821">MTTDTKNLEEIIIKAVGKAIKSNNLATKDDVKTIIKESNLATKDDVKTIIKESNLATKDDVKKAISENNHELFRVFLTKQDALDVFVTKDEFNEKMDNNFELLDKIYGIVKRTDEEQTVVSQKVENHEVRITHIESAIA</sequence>
<protein>
    <submittedName>
        <fullName evidence="1">Uncharacterized protein</fullName>
    </submittedName>
</protein>
<dbReference type="Proteomes" id="UP000182345">
    <property type="component" value="Unassembled WGS sequence"/>
</dbReference>
<evidence type="ECO:0000313" key="2">
    <source>
        <dbReference type="Proteomes" id="UP000182345"/>
    </source>
</evidence>
<evidence type="ECO:0000313" key="1">
    <source>
        <dbReference type="EMBL" id="OIN91667.1"/>
    </source>
</evidence>
<proteinExistence type="predicted"/>
<dbReference type="EMBL" id="MNUK01000038">
    <property type="protein sequence ID" value="OIN91667.1"/>
    <property type="molecule type" value="Genomic_DNA"/>
</dbReference>
<accession>A0A1J4RWV0</accession>
<dbReference type="AlphaFoldDB" id="A0A1J4RWV0"/>
<name>A0A1J4RWV0_9BACT</name>